<evidence type="ECO:0000313" key="1">
    <source>
        <dbReference type="EMBL" id="KAF1981633.1"/>
    </source>
</evidence>
<gene>
    <name evidence="1" type="ORF">K402DRAFT_232952</name>
</gene>
<proteinExistence type="predicted"/>
<evidence type="ECO:0000313" key="2">
    <source>
        <dbReference type="Proteomes" id="UP000800041"/>
    </source>
</evidence>
<keyword evidence="2" id="KW-1185">Reference proteome</keyword>
<protein>
    <submittedName>
        <fullName evidence="1">Uncharacterized protein</fullName>
    </submittedName>
</protein>
<sequence>MSDKPERVFSGARRTVTWDRAQIDPDTVEVREVLQDWKKTGILGNLSYCLE</sequence>
<dbReference type="AlphaFoldDB" id="A0A6G1GKZ8"/>
<dbReference type="EMBL" id="ML977196">
    <property type="protein sequence ID" value="KAF1981633.1"/>
    <property type="molecule type" value="Genomic_DNA"/>
</dbReference>
<accession>A0A6G1GKZ8</accession>
<name>A0A6G1GKZ8_9PEZI</name>
<organism evidence="1 2">
    <name type="scientific">Aulographum hederae CBS 113979</name>
    <dbReference type="NCBI Taxonomy" id="1176131"/>
    <lineage>
        <taxon>Eukaryota</taxon>
        <taxon>Fungi</taxon>
        <taxon>Dikarya</taxon>
        <taxon>Ascomycota</taxon>
        <taxon>Pezizomycotina</taxon>
        <taxon>Dothideomycetes</taxon>
        <taxon>Pleosporomycetidae</taxon>
        <taxon>Aulographales</taxon>
        <taxon>Aulographaceae</taxon>
    </lineage>
</organism>
<dbReference type="Proteomes" id="UP000800041">
    <property type="component" value="Unassembled WGS sequence"/>
</dbReference>
<reference evidence="1" key="1">
    <citation type="journal article" date="2020" name="Stud. Mycol.">
        <title>101 Dothideomycetes genomes: a test case for predicting lifestyles and emergence of pathogens.</title>
        <authorList>
            <person name="Haridas S."/>
            <person name="Albert R."/>
            <person name="Binder M."/>
            <person name="Bloem J."/>
            <person name="Labutti K."/>
            <person name="Salamov A."/>
            <person name="Andreopoulos B."/>
            <person name="Baker S."/>
            <person name="Barry K."/>
            <person name="Bills G."/>
            <person name="Bluhm B."/>
            <person name="Cannon C."/>
            <person name="Castanera R."/>
            <person name="Culley D."/>
            <person name="Daum C."/>
            <person name="Ezra D."/>
            <person name="Gonzalez J."/>
            <person name="Henrissat B."/>
            <person name="Kuo A."/>
            <person name="Liang C."/>
            <person name="Lipzen A."/>
            <person name="Lutzoni F."/>
            <person name="Magnuson J."/>
            <person name="Mondo S."/>
            <person name="Nolan M."/>
            <person name="Ohm R."/>
            <person name="Pangilinan J."/>
            <person name="Park H.-J."/>
            <person name="Ramirez L."/>
            <person name="Alfaro M."/>
            <person name="Sun H."/>
            <person name="Tritt A."/>
            <person name="Yoshinaga Y."/>
            <person name="Zwiers L.-H."/>
            <person name="Turgeon B."/>
            <person name="Goodwin S."/>
            <person name="Spatafora J."/>
            <person name="Crous P."/>
            <person name="Grigoriev I."/>
        </authorList>
    </citation>
    <scope>NUCLEOTIDE SEQUENCE</scope>
    <source>
        <strain evidence="1">CBS 113979</strain>
    </source>
</reference>
<dbReference type="OrthoDB" id="3925195at2759"/>